<dbReference type="InterPro" id="IPR006379">
    <property type="entry name" value="HAD-SF_hydro_IIB"/>
</dbReference>
<dbReference type="SFLD" id="SFLDG01140">
    <property type="entry name" value="C2.B:_Phosphomannomutase_and_P"/>
    <property type="match status" value="1"/>
</dbReference>
<dbReference type="SFLD" id="SFLDS00003">
    <property type="entry name" value="Haloacid_Dehalogenase"/>
    <property type="match status" value="1"/>
</dbReference>
<gene>
    <name evidence="2" type="ORF">HNQ80_001440</name>
</gene>
<organism evidence="2 3">
    <name type="scientific">Anaerosolibacter carboniphilus</name>
    <dbReference type="NCBI Taxonomy" id="1417629"/>
    <lineage>
        <taxon>Bacteria</taxon>
        <taxon>Bacillati</taxon>
        <taxon>Bacillota</taxon>
        <taxon>Clostridia</taxon>
        <taxon>Peptostreptococcales</taxon>
        <taxon>Thermotaleaceae</taxon>
        <taxon>Anaerosolibacter</taxon>
    </lineage>
</organism>
<dbReference type="InterPro" id="IPR023214">
    <property type="entry name" value="HAD_sf"/>
</dbReference>
<name>A0A841KPT9_9FIRM</name>
<dbReference type="InterPro" id="IPR000150">
    <property type="entry name" value="Cof"/>
</dbReference>
<protein>
    <recommendedName>
        <fullName evidence="4">Cof-type HAD-IIB family hydrolase</fullName>
    </recommendedName>
</protein>
<dbReference type="CDD" id="cd07516">
    <property type="entry name" value="HAD_Pase"/>
    <property type="match status" value="1"/>
</dbReference>
<evidence type="ECO:0000313" key="2">
    <source>
        <dbReference type="EMBL" id="MBB6215351.1"/>
    </source>
</evidence>
<comment type="caution">
    <text evidence="2">The sequence shown here is derived from an EMBL/GenBank/DDBJ whole genome shotgun (WGS) entry which is preliminary data.</text>
</comment>
<evidence type="ECO:0008006" key="4">
    <source>
        <dbReference type="Google" id="ProtNLM"/>
    </source>
</evidence>
<feature type="coiled-coil region" evidence="1">
    <location>
        <begin position="77"/>
        <end position="136"/>
    </location>
</feature>
<dbReference type="SFLD" id="SFLDG01144">
    <property type="entry name" value="C2.B.4:_PGP_Like"/>
    <property type="match status" value="1"/>
</dbReference>
<dbReference type="RefSeq" id="WP_184309573.1">
    <property type="nucleotide sequence ID" value="NZ_JACHEN010000007.1"/>
</dbReference>
<dbReference type="Gene3D" id="3.40.50.1000">
    <property type="entry name" value="HAD superfamily/HAD-like"/>
    <property type="match status" value="1"/>
</dbReference>
<dbReference type="Gene3D" id="3.30.1240.10">
    <property type="match status" value="1"/>
</dbReference>
<dbReference type="GO" id="GO:0016791">
    <property type="term" value="F:phosphatase activity"/>
    <property type="evidence" value="ECO:0007669"/>
    <property type="project" value="TreeGrafter"/>
</dbReference>
<sequence>MKLIAVDMDGTLLNHWKEISEENIQAIKKAQSMGIEVVIATGRAYFDAKKICEKAGLNLHIISDNGALIHTKDGEQISSITMEKKDVQRIITELEEQNFYYEIFAERGIYSTYNRKNALEEEAKDCTDNLKFEMIQTAIAIQFGQNGHKLLENNEAILDAEEKFYSVFALTFDEERLRDGMKHFAQMEHLSMISSANNNFELANKLTSKGNALEKLSRMLNISLDHTVAIGDSYNDISMFEKANLSVAMGNAHNDIKALCDTVTLTNDENGVAYIVNQIINKDILHQIQFSNISLA</sequence>
<dbReference type="Proteomes" id="UP000579281">
    <property type="component" value="Unassembled WGS sequence"/>
</dbReference>
<dbReference type="EMBL" id="JACHEN010000007">
    <property type="protein sequence ID" value="MBB6215351.1"/>
    <property type="molecule type" value="Genomic_DNA"/>
</dbReference>
<evidence type="ECO:0000313" key="3">
    <source>
        <dbReference type="Proteomes" id="UP000579281"/>
    </source>
</evidence>
<dbReference type="Pfam" id="PF08282">
    <property type="entry name" value="Hydrolase_3"/>
    <property type="match status" value="1"/>
</dbReference>
<dbReference type="PROSITE" id="PS01229">
    <property type="entry name" value="COF_2"/>
    <property type="match status" value="1"/>
</dbReference>
<reference evidence="2 3" key="1">
    <citation type="submission" date="2020-08" db="EMBL/GenBank/DDBJ databases">
        <title>Genomic Encyclopedia of Type Strains, Phase IV (KMG-IV): sequencing the most valuable type-strain genomes for metagenomic binning, comparative biology and taxonomic classification.</title>
        <authorList>
            <person name="Goeker M."/>
        </authorList>
    </citation>
    <scope>NUCLEOTIDE SEQUENCE [LARGE SCALE GENOMIC DNA]</scope>
    <source>
        <strain evidence="2 3">DSM 103526</strain>
    </source>
</reference>
<dbReference type="NCBIfam" id="TIGR00099">
    <property type="entry name" value="Cof-subfamily"/>
    <property type="match status" value="1"/>
</dbReference>
<dbReference type="PANTHER" id="PTHR10000">
    <property type="entry name" value="PHOSPHOSERINE PHOSPHATASE"/>
    <property type="match status" value="1"/>
</dbReference>
<dbReference type="GO" id="GO:0000287">
    <property type="term" value="F:magnesium ion binding"/>
    <property type="evidence" value="ECO:0007669"/>
    <property type="project" value="TreeGrafter"/>
</dbReference>
<dbReference type="GO" id="GO:0005829">
    <property type="term" value="C:cytosol"/>
    <property type="evidence" value="ECO:0007669"/>
    <property type="project" value="TreeGrafter"/>
</dbReference>
<keyword evidence="3" id="KW-1185">Reference proteome</keyword>
<dbReference type="AlphaFoldDB" id="A0A841KPT9"/>
<proteinExistence type="predicted"/>
<dbReference type="SUPFAM" id="SSF56784">
    <property type="entry name" value="HAD-like"/>
    <property type="match status" value="1"/>
</dbReference>
<dbReference type="PROSITE" id="PS01228">
    <property type="entry name" value="COF_1"/>
    <property type="match status" value="1"/>
</dbReference>
<keyword evidence="1" id="KW-0175">Coiled coil</keyword>
<dbReference type="PANTHER" id="PTHR10000:SF55">
    <property type="entry name" value="5-AMINO-6-(5-PHOSPHO-D-RIBITYLAMINO)URACIL PHOSPHATASE YCSE"/>
    <property type="match status" value="1"/>
</dbReference>
<accession>A0A841KPT9</accession>
<evidence type="ECO:0000256" key="1">
    <source>
        <dbReference type="SAM" id="Coils"/>
    </source>
</evidence>
<dbReference type="InterPro" id="IPR036412">
    <property type="entry name" value="HAD-like_sf"/>
</dbReference>
<dbReference type="NCBIfam" id="TIGR01484">
    <property type="entry name" value="HAD-SF-IIB"/>
    <property type="match status" value="1"/>
</dbReference>